<evidence type="ECO:0000256" key="2">
    <source>
        <dbReference type="ARBA" id="ARBA00011900"/>
    </source>
</evidence>
<dbReference type="GO" id="GO:0009007">
    <property type="term" value="F:site-specific DNA-methyltransferase (adenine-specific) activity"/>
    <property type="evidence" value="ECO:0007669"/>
    <property type="project" value="UniProtKB-EC"/>
</dbReference>
<keyword evidence="6" id="KW-0680">Restriction system</keyword>
<keyword evidence="3" id="KW-0489">Methyltransferase</keyword>
<dbReference type="Pfam" id="PF02384">
    <property type="entry name" value="N6_Mtase"/>
    <property type="match status" value="1"/>
</dbReference>
<name>A0A220S1S9_9NEIS</name>
<evidence type="ECO:0000256" key="7">
    <source>
        <dbReference type="ARBA" id="ARBA00047942"/>
    </source>
</evidence>
<sequence>MENNYQELAKHFRAFGSAFRTTDVFRDFIELTAITLINQYAFDEQWNERENRYHEIRQKYAEDDFRRFPKILAALIAAVSESKRQGTFDDVLGRLYMNLNLGNPDSGQYFTPYSISKLMSGLVAQDLPEKLDTQKFVSVLEPACGSGANLIAFAEQVQELGHIPAQRVAAMGVDIDVLCVWMCYIQCQLYRIPAKIVHGDSLTCEFWSAWCTSDWVYGGFAQAMAEKVAQEKAADGAEPPSTPASPASLALEEQLVLF</sequence>
<dbReference type="InterPro" id="IPR029063">
    <property type="entry name" value="SAM-dependent_MTases_sf"/>
</dbReference>
<evidence type="ECO:0000256" key="6">
    <source>
        <dbReference type="ARBA" id="ARBA00022747"/>
    </source>
</evidence>
<dbReference type="InterPro" id="IPR003356">
    <property type="entry name" value="DNA_methylase_A-5"/>
</dbReference>
<evidence type="ECO:0000259" key="8">
    <source>
        <dbReference type="Pfam" id="PF02384"/>
    </source>
</evidence>
<dbReference type="PRINTS" id="PR00507">
    <property type="entry name" value="N12N6MTFRASE"/>
</dbReference>
<evidence type="ECO:0000313" key="9">
    <source>
        <dbReference type="EMBL" id="ASK27143.1"/>
    </source>
</evidence>
<dbReference type="GO" id="GO:0032259">
    <property type="term" value="P:methylation"/>
    <property type="evidence" value="ECO:0007669"/>
    <property type="project" value="UniProtKB-KW"/>
</dbReference>
<dbReference type="PANTHER" id="PTHR42933:SF3">
    <property type="entry name" value="TYPE I RESTRICTION ENZYME MJAVIII METHYLASE SUBUNIT"/>
    <property type="match status" value="1"/>
</dbReference>
<dbReference type="InterPro" id="IPR051537">
    <property type="entry name" value="DNA_Adenine_Mtase"/>
</dbReference>
<organism evidence="10 11">
    <name type="scientific">Neisseria chenwenguii</name>
    <dbReference type="NCBI Taxonomy" id="1853278"/>
    <lineage>
        <taxon>Bacteria</taxon>
        <taxon>Pseudomonadati</taxon>
        <taxon>Pseudomonadota</taxon>
        <taxon>Betaproteobacteria</taxon>
        <taxon>Neisseriales</taxon>
        <taxon>Neisseriaceae</taxon>
        <taxon>Neisseria</taxon>
    </lineage>
</organism>
<dbReference type="Gene3D" id="3.40.50.150">
    <property type="entry name" value="Vaccinia Virus protein VP39"/>
    <property type="match status" value="1"/>
</dbReference>
<evidence type="ECO:0000313" key="10">
    <source>
        <dbReference type="EMBL" id="ASK27439.1"/>
    </source>
</evidence>
<comment type="catalytic activity">
    <reaction evidence="7">
        <text>a 2'-deoxyadenosine in DNA + S-adenosyl-L-methionine = an N(6)-methyl-2'-deoxyadenosine in DNA + S-adenosyl-L-homocysteine + H(+)</text>
        <dbReference type="Rhea" id="RHEA:15197"/>
        <dbReference type="Rhea" id="RHEA-COMP:12418"/>
        <dbReference type="Rhea" id="RHEA-COMP:12419"/>
        <dbReference type="ChEBI" id="CHEBI:15378"/>
        <dbReference type="ChEBI" id="CHEBI:57856"/>
        <dbReference type="ChEBI" id="CHEBI:59789"/>
        <dbReference type="ChEBI" id="CHEBI:90615"/>
        <dbReference type="ChEBI" id="CHEBI:90616"/>
        <dbReference type="EC" id="2.1.1.72"/>
    </reaction>
</comment>
<dbReference type="EC" id="2.1.1.72" evidence="2"/>
<protein>
    <recommendedName>
        <fullName evidence="2">site-specific DNA-methyltransferase (adenine-specific)</fullName>
        <ecNumber evidence="2">2.1.1.72</ecNumber>
    </recommendedName>
</protein>
<evidence type="ECO:0000256" key="1">
    <source>
        <dbReference type="ARBA" id="ARBA00006594"/>
    </source>
</evidence>
<dbReference type="KEGG" id="nei:BG910_04775"/>
<gene>
    <name evidence="9" type="ORF">BG910_04775</name>
    <name evidence="10" type="ORF">BG910_06520</name>
</gene>
<keyword evidence="4" id="KW-0808">Transferase</keyword>
<comment type="similarity">
    <text evidence="1">Belongs to the N(4)/N(6)-methyltransferase family.</text>
</comment>
<evidence type="ECO:0000256" key="5">
    <source>
        <dbReference type="ARBA" id="ARBA00022691"/>
    </source>
</evidence>
<dbReference type="EMBL" id="CP022278">
    <property type="protein sequence ID" value="ASK27143.1"/>
    <property type="molecule type" value="Genomic_DNA"/>
</dbReference>
<feature type="domain" description="DNA methylase adenine-specific" evidence="8">
    <location>
        <begin position="104"/>
        <end position="208"/>
    </location>
</feature>
<dbReference type="GO" id="GO:0003677">
    <property type="term" value="F:DNA binding"/>
    <property type="evidence" value="ECO:0007669"/>
    <property type="project" value="InterPro"/>
</dbReference>
<dbReference type="GO" id="GO:0009307">
    <property type="term" value="P:DNA restriction-modification system"/>
    <property type="evidence" value="ECO:0007669"/>
    <property type="project" value="UniProtKB-KW"/>
</dbReference>
<evidence type="ECO:0000313" key="11">
    <source>
        <dbReference type="Proteomes" id="UP000198238"/>
    </source>
</evidence>
<dbReference type="SUPFAM" id="SSF53335">
    <property type="entry name" value="S-adenosyl-L-methionine-dependent methyltransferases"/>
    <property type="match status" value="1"/>
</dbReference>
<accession>A0A220S1S9</accession>
<dbReference type="AlphaFoldDB" id="A0A220S1S9"/>
<dbReference type="GO" id="GO:0008170">
    <property type="term" value="F:N-methyltransferase activity"/>
    <property type="evidence" value="ECO:0007669"/>
    <property type="project" value="InterPro"/>
</dbReference>
<proteinExistence type="inferred from homology"/>
<keyword evidence="11" id="KW-1185">Reference proteome</keyword>
<evidence type="ECO:0000256" key="4">
    <source>
        <dbReference type="ARBA" id="ARBA00022679"/>
    </source>
</evidence>
<reference evidence="10 11" key="1">
    <citation type="submission" date="2017-06" db="EMBL/GenBank/DDBJ databases">
        <title>Neisseria chenwenguii sp. nov., isolated from the intestinal contents of Tibetan Plateau Pika in Yushu, Qinghai Province, China.</title>
        <authorList>
            <person name="Zhang G."/>
        </authorList>
    </citation>
    <scope>NUCLEOTIDE SEQUENCE [LARGE SCALE GENOMIC DNA]</scope>
    <source>
        <strain evidence="10 11">10023</strain>
    </source>
</reference>
<keyword evidence="5" id="KW-0949">S-adenosyl-L-methionine</keyword>
<evidence type="ECO:0000256" key="3">
    <source>
        <dbReference type="ARBA" id="ARBA00022603"/>
    </source>
</evidence>
<dbReference type="KEGG" id="nei:BG910_06520"/>
<dbReference type="PANTHER" id="PTHR42933">
    <property type="entry name" value="SLR6095 PROTEIN"/>
    <property type="match status" value="1"/>
</dbReference>
<dbReference type="Proteomes" id="UP000198238">
    <property type="component" value="Chromosome"/>
</dbReference>
<dbReference type="EMBL" id="CP022278">
    <property type="protein sequence ID" value="ASK27439.1"/>
    <property type="molecule type" value="Genomic_DNA"/>
</dbReference>